<reference evidence="1 2" key="1">
    <citation type="journal article" date="2018" name="PLoS Genet.">
        <title>Population sequencing reveals clonal diversity and ancestral inbreeding in the grapevine cultivar Chardonnay.</title>
        <authorList>
            <person name="Roach M.J."/>
            <person name="Johnson D.L."/>
            <person name="Bohlmann J."/>
            <person name="van Vuuren H.J."/>
            <person name="Jones S.J."/>
            <person name="Pretorius I.S."/>
            <person name="Schmidt S.A."/>
            <person name="Borneman A.R."/>
        </authorList>
    </citation>
    <scope>NUCLEOTIDE SEQUENCE [LARGE SCALE GENOMIC DNA]</scope>
    <source>
        <strain evidence="2">cv. Chardonnay</strain>
        <tissue evidence="1">Leaf</tissue>
    </source>
</reference>
<accession>A0A438EAM2</accession>
<evidence type="ECO:0000313" key="1">
    <source>
        <dbReference type="EMBL" id="RVW44712.1"/>
    </source>
</evidence>
<sequence>MILFGATRIGGFLGEKNRGNGEEQLQPRLSSAREVIRGALYFLQQLMMLMMACSQLHLVWLDDDYVVAMEKLKTYNSDLAKCVEENSPQHWAMSKFAKKRWDKMTTNLAESFNAWLKEERHYTIFNLVMTHMDKFAHLACAHMGSTENWKVVVGPKTEEKLLENIIKSGSLPVYPYVGGVFKVFNMKLYVDVNLRERTCTCKAWKMAGIPFDIFWTLQFNSKSQHAYSLMLMDVFVMLRVAYILHLNLHAQNDHLEGLDTVE</sequence>
<proteinExistence type="predicted"/>
<comment type="caution">
    <text evidence="1">The sequence shown here is derived from an EMBL/GenBank/DDBJ whole genome shotgun (WGS) entry which is preliminary data.</text>
</comment>
<dbReference type="Proteomes" id="UP000288805">
    <property type="component" value="Unassembled WGS sequence"/>
</dbReference>
<evidence type="ECO:0000313" key="2">
    <source>
        <dbReference type="Proteomes" id="UP000288805"/>
    </source>
</evidence>
<dbReference type="EMBL" id="QGNW01001343">
    <property type="protein sequence ID" value="RVW44712.1"/>
    <property type="molecule type" value="Genomic_DNA"/>
</dbReference>
<dbReference type="AlphaFoldDB" id="A0A438EAM2"/>
<dbReference type="PANTHER" id="PTHR31973">
    <property type="entry name" value="POLYPROTEIN, PUTATIVE-RELATED"/>
    <property type="match status" value="1"/>
</dbReference>
<protein>
    <submittedName>
        <fullName evidence="1">Uncharacterized protein</fullName>
    </submittedName>
</protein>
<organism evidence="1 2">
    <name type="scientific">Vitis vinifera</name>
    <name type="common">Grape</name>
    <dbReference type="NCBI Taxonomy" id="29760"/>
    <lineage>
        <taxon>Eukaryota</taxon>
        <taxon>Viridiplantae</taxon>
        <taxon>Streptophyta</taxon>
        <taxon>Embryophyta</taxon>
        <taxon>Tracheophyta</taxon>
        <taxon>Spermatophyta</taxon>
        <taxon>Magnoliopsida</taxon>
        <taxon>eudicotyledons</taxon>
        <taxon>Gunneridae</taxon>
        <taxon>Pentapetalae</taxon>
        <taxon>rosids</taxon>
        <taxon>Vitales</taxon>
        <taxon>Vitaceae</taxon>
        <taxon>Viteae</taxon>
        <taxon>Vitis</taxon>
    </lineage>
</organism>
<name>A0A438EAM2_VITVI</name>
<gene>
    <name evidence="1" type="ORF">CK203_081807</name>
</gene>
<dbReference type="PANTHER" id="PTHR31973:SF187">
    <property type="entry name" value="MUTATOR TRANSPOSASE MUDRA PROTEIN"/>
    <property type="match status" value="1"/>
</dbReference>